<feature type="transmembrane region" description="Helical" evidence="7">
    <location>
        <begin position="502"/>
        <end position="525"/>
    </location>
</feature>
<feature type="compositionally biased region" description="Polar residues" evidence="6">
    <location>
        <begin position="57"/>
        <end position="69"/>
    </location>
</feature>
<evidence type="ECO:0000256" key="3">
    <source>
        <dbReference type="ARBA" id="ARBA00022692"/>
    </source>
</evidence>
<keyword evidence="3 7" id="KW-0812">Transmembrane</keyword>
<evidence type="ECO:0000256" key="4">
    <source>
        <dbReference type="ARBA" id="ARBA00022989"/>
    </source>
</evidence>
<evidence type="ECO:0000256" key="5">
    <source>
        <dbReference type="ARBA" id="ARBA00023136"/>
    </source>
</evidence>
<evidence type="ECO:0000256" key="2">
    <source>
        <dbReference type="ARBA" id="ARBA00022448"/>
    </source>
</evidence>
<evidence type="ECO:0000256" key="7">
    <source>
        <dbReference type="SAM" id="Phobius"/>
    </source>
</evidence>
<dbReference type="InterPro" id="IPR058533">
    <property type="entry name" value="Cation_efflux_TM"/>
</dbReference>
<accession>A0AAD9I027</accession>
<dbReference type="InterPro" id="IPR050291">
    <property type="entry name" value="CDF_Transporter"/>
</dbReference>
<dbReference type="GO" id="GO:0016020">
    <property type="term" value="C:membrane"/>
    <property type="evidence" value="ECO:0007669"/>
    <property type="project" value="UniProtKB-SubCell"/>
</dbReference>
<gene>
    <name evidence="9" type="ORF">P8C59_003332</name>
</gene>
<comment type="caution">
    <text evidence="9">The sequence shown here is derived from an EMBL/GenBank/DDBJ whole genome shotgun (WGS) entry which is preliminary data.</text>
</comment>
<feature type="transmembrane region" description="Helical" evidence="7">
    <location>
        <begin position="577"/>
        <end position="598"/>
    </location>
</feature>
<dbReference type="PANTHER" id="PTHR43840">
    <property type="entry name" value="MITOCHONDRIAL METAL TRANSPORTER 1-RELATED"/>
    <property type="match status" value="1"/>
</dbReference>
<dbReference type="EMBL" id="JAQQPM010000002">
    <property type="protein sequence ID" value="KAK2068704.1"/>
    <property type="molecule type" value="Genomic_DNA"/>
</dbReference>
<dbReference type="GO" id="GO:0008324">
    <property type="term" value="F:monoatomic cation transmembrane transporter activity"/>
    <property type="evidence" value="ECO:0007669"/>
    <property type="project" value="InterPro"/>
</dbReference>
<dbReference type="InterPro" id="IPR027469">
    <property type="entry name" value="Cation_efflux_TMD_sf"/>
</dbReference>
<feature type="domain" description="Cation efflux protein transmembrane" evidence="8">
    <location>
        <begin position="476"/>
        <end position="666"/>
    </location>
</feature>
<dbReference type="SUPFAM" id="SSF160240">
    <property type="entry name" value="Cation efflux protein cytoplasmic domain-like"/>
    <property type="match status" value="1"/>
</dbReference>
<feature type="transmembrane region" description="Helical" evidence="7">
    <location>
        <begin position="610"/>
        <end position="630"/>
    </location>
</feature>
<feature type="compositionally biased region" description="Low complexity" evidence="6">
    <location>
        <begin position="33"/>
        <end position="43"/>
    </location>
</feature>
<feature type="compositionally biased region" description="Low complexity" evidence="6">
    <location>
        <begin position="386"/>
        <end position="406"/>
    </location>
</feature>
<keyword evidence="4 7" id="KW-1133">Transmembrane helix</keyword>
<comment type="subcellular location">
    <subcellularLocation>
        <location evidence="1">Membrane</location>
        <topology evidence="1">Multi-pass membrane protein</topology>
    </subcellularLocation>
</comment>
<evidence type="ECO:0000313" key="9">
    <source>
        <dbReference type="EMBL" id="KAK2068704.1"/>
    </source>
</evidence>
<keyword evidence="10" id="KW-1185">Reference proteome</keyword>
<dbReference type="PANTHER" id="PTHR43840:SF4">
    <property type="entry name" value="CDF DIVALENT METAL CATION TRANSPORTER (EUROFUNG)"/>
    <property type="match status" value="1"/>
</dbReference>
<organism evidence="9 10">
    <name type="scientific">Phyllachora maydis</name>
    <dbReference type="NCBI Taxonomy" id="1825666"/>
    <lineage>
        <taxon>Eukaryota</taxon>
        <taxon>Fungi</taxon>
        <taxon>Dikarya</taxon>
        <taxon>Ascomycota</taxon>
        <taxon>Pezizomycotina</taxon>
        <taxon>Sordariomycetes</taxon>
        <taxon>Sordariomycetidae</taxon>
        <taxon>Phyllachorales</taxon>
        <taxon>Phyllachoraceae</taxon>
        <taxon>Phyllachora</taxon>
    </lineage>
</organism>
<dbReference type="GO" id="GO:0098771">
    <property type="term" value="P:inorganic ion homeostasis"/>
    <property type="evidence" value="ECO:0007669"/>
    <property type="project" value="UniProtKB-ARBA"/>
</dbReference>
<dbReference type="CDD" id="cd09272">
    <property type="entry name" value="RNase_HI_RT_Ty1"/>
    <property type="match status" value="1"/>
</dbReference>
<feature type="transmembrane region" description="Helical" evidence="7">
    <location>
        <begin position="545"/>
        <end position="565"/>
    </location>
</feature>
<dbReference type="AlphaFoldDB" id="A0AAD9I027"/>
<keyword evidence="2" id="KW-0813">Transport</keyword>
<sequence length="760" mass="84553">MYIMLLTRYLNSTKDYSICFSYNGNTVADLGPKLSNSSNTTTKLSRDFHSKERPRPLTTTSTTIVDSRNSKGSSRTSIINSSLVPIGFSDSDFTGDKATSKSTYGYLYKLASRPISWKTKRATTIALSTLEAETDGLIEAIREYTLLKFRYVREQVKAKIVTIIYLNTKWLPQLPVSHPSASSPPMTSPLSPPAYFGRSPYRRGSFLLGSEDATMATLAPKGTASGFAMLIKHRSSTPLHPAGDDEEGGLVDWALRHMRDEHPDDDHRSIADERRVSAILNAPHMRSLRLIGNNNPRYRWQRYWKTDEELGRMKPKIRKYYERTNFLVQQYLYIDRLLDSSLPHDLLNEYNNMPASAFRGLPDVPATIAEEPTPTPTPTTYKADADAGGSVDGSGDSMSGRSRNGSADALHTNQMVAKKVKRTPKDIYRPTETTPLFMHHDDDDDDADEDGPRPDIPWLEDDEVDSSDRIVAVAIYVNFAANCILLLGKIAVIISVPSVSVLASLVDAVLDFLSTAIVWTTTWLIARQDQYSYPVGRRRLEPLGVLVFSVIMITSFVQVSLEAIQRLASPNHDMVKLGVPAIAIMVSTIVIKGLCWLWCRLVKNSSVQALAADASTDVIFNAGTIAFPIVGFYAGIWWLDALGGLLLSLVVIFNWSQTSSQHLKNLSGVSATADQRNVLLYLTMRFAKTIRQIQGLQAYHVGDKLNVEIDIVLDASTSLKDSHDIAESLQYVIESVPVVDRAFVHVDYASYNLPTHMRQQ</sequence>
<feature type="region of interest" description="Disordered" evidence="6">
    <location>
        <begin position="432"/>
        <end position="458"/>
    </location>
</feature>
<proteinExistence type="predicted"/>
<evidence type="ECO:0000259" key="8">
    <source>
        <dbReference type="Pfam" id="PF01545"/>
    </source>
</evidence>
<feature type="transmembrane region" description="Helical" evidence="7">
    <location>
        <begin position="473"/>
        <end position="496"/>
    </location>
</feature>
<dbReference type="InterPro" id="IPR036837">
    <property type="entry name" value="Cation_efflux_CTD_sf"/>
</dbReference>
<feature type="compositionally biased region" description="Basic and acidic residues" evidence="6">
    <location>
        <begin position="44"/>
        <end position="55"/>
    </location>
</feature>
<feature type="region of interest" description="Disordered" evidence="6">
    <location>
        <begin position="371"/>
        <end position="408"/>
    </location>
</feature>
<reference evidence="9" key="1">
    <citation type="journal article" date="2023" name="Mol. Plant Microbe Interact.">
        <title>Elucidating the Obligate Nature and Biological Capacity of an Invasive Fungal Corn Pathogen.</title>
        <authorList>
            <person name="MacCready J.S."/>
            <person name="Roggenkamp E.M."/>
            <person name="Gdanetz K."/>
            <person name="Chilvers M.I."/>
        </authorList>
    </citation>
    <scope>NUCLEOTIDE SEQUENCE</scope>
    <source>
        <strain evidence="9">PM02</strain>
    </source>
</reference>
<evidence type="ECO:0000256" key="1">
    <source>
        <dbReference type="ARBA" id="ARBA00004141"/>
    </source>
</evidence>
<evidence type="ECO:0000256" key="6">
    <source>
        <dbReference type="SAM" id="MobiDB-lite"/>
    </source>
</evidence>
<keyword evidence="5 7" id="KW-0472">Membrane</keyword>
<dbReference type="FunFam" id="3.30.70.1350:FF:000004">
    <property type="entry name" value="Cation diffusion facilitator 10"/>
    <property type="match status" value="1"/>
</dbReference>
<dbReference type="Pfam" id="PF01545">
    <property type="entry name" value="Cation_efflux"/>
    <property type="match status" value="1"/>
</dbReference>
<feature type="region of interest" description="Disordered" evidence="6">
    <location>
        <begin position="33"/>
        <end position="69"/>
    </location>
</feature>
<dbReference type="Gene3D" id="3.30.70.1350">
    <property type="entry name" value="Cation efflux protein, cytoplasmic domain"/>
    <property type="match status" value="1"/>
</dbReference>
<dbReference type="GO" id="GO:0030003">
    <property type="term" value="P:intracellular monoatomic cation homeostasis"/>
    <property type="evidence" value="ECO:0007669"/>
    <property type="project" value="UniProtKB-ARBA"/>
</dbReference>
<name>A0AAD9I027_9PEZI</name>
<evidence type="ECO:0000313" key="10">
    <source>
        <dbReference type="Proteomes" id="UP001217918"/>
    </source>
</evidence>
<dbReference type="SUPFAM" id="SSF161111">
    <property type="entry name" value="Cation efflux protein transmembrane domain-like"/>
    <property type="match status" value="1"/>
</dbReference>
<dbReference type="Gene3D" id="1.20.1510.10">
    <property type="entry name" value="Cation efflux protein transmembrane domain"/>
    <property type="match status" value="1"/>
</dbReference>
<dbReference type="Proteomes" id="UP001217918">
    <property type="component" value="Unassembled WGS sequence"/>
</dbReference>
<dbReference type="FunFam" id="1.20.1510.10:FF:000005">
    <property type="entry name" value="Putative Cation diffusion facilitator 1"/>
    <property type="match status" value="1"/>
</dbReference>
<protein>
    <recommendedName>
        <fullName evidence="8">Cation efflux protein transmembrane domain-containing protein</fullName>
    </recommendedName>
</protein>